<dbReference type="GO" id="GO:0006882">
    <property type="term" value="P:intracellular zinc ion homeostasis"/>
    <property type="evidence" value="ECO:0007669"/>
    <property type="project" value="TreeGrafter"/>
</dbReference>
<evidence type="ECO:0000256" key="5">
    <source>
        <dbReference type="ARBA" id="ARBA00022692"/>
    </source>
</evidence>
<keyword evidence="13" id="KW-1185">Reference proteome</keyword>
<accession>A0A7W6EC63</accession>
<gene>
    <name evidence="12" type="ORF">GGR04_001993</name>
</gene>
<feature type="domain" description="Cation efflux protein transmembrane" evidence="10">
    <location>
        <begin position="29"/>
        <end position="217"/>
    </location>
</feature>
<dbReference type="InterPro" id="IPR058533">
    <property type="entry name" value="Cation_efflux_TM"/>
</dbReference>
<evidence type="ECO:0000259" key="11">
    <source>
        <dbReference type="Pfam" id="PF16916"/>
    </source>
</evidence>
<dbReference type="Gene3D" id="3.30.70.1350">
    <property type="entry name" value="Cation efflux protein, cytoplasmic domain"/>
    <property type="match status" value="1"/>
</dbReference>
<dbReference type="EMBL" id="JACIEK010000004">
    <property type="protein sequence ID" value="MBB3998154.1"/>
    <property type="molecule type" value="Genomic_DNA"/>
</dbReference>
<evidence type="ECO:0000256" key="3">
    <source>
        <dbReference type="ARBA" id="ARBA00022448"/>
    </source>
</evidence>
<keyword evidence="6 9" id="KW-1133">Transmembrane helix</keyword>
<dbReference type="AlphaFoldDB" id="A0A7W6EC63"/>
<feature type="transmembrane region" description="Helical" evidence="9">
    <location>
        <begin position="22"/>
        <end position="40"/>
    </location>
</feature>
<feature type="transmembrane region" description="Helical" evidence="9">
    <location>
        <begin position="47"/>
        <end position="70"/>
    </location>
</feature>
<dbReference type="SUPFAM" id="SSF161111">
    <property type="entry name" value="Cation efflux protein transmembrane domain-like"/>
    <property type="match status" value="1"/>
</dbReference>
<reference evidence="12 13" key="1">
    <citation type="submission" date="2020-08" db="EMBL/GenBank/DDBJ databases">
        <title>Genomic Encyclopedia of Type Strains, Phase IV (KMG-IV): sequencing the most valuable type-strain genomes for metagenomic binning, comparative biology and taxonomic classification.</title>
        <authorList>
            <person name="Goeker M."/>
        </authorList>
    </citation>
    <scope>NUCLEOTIDE SEQUENCE [LARGE SCALE GENOMIC DNA]</scope>
    <source>
        <strain evidence="12 13">DSM 102238</strain>
    </source>
</reference>
<dbReference type="Pfam" id="PF16916">
    <property type="entry name" value="ZT_dimer"/>
    <property type="match status" value="1"/>
</dbReference>
<dbReference type="SUPFAM" id="SSF160240">
    <property type="entry name" value="Cation efflux protein cytoplasmic domain-like"/>
    <property type="match status" value="1"/>
</dbReference>
<dbReference type="Gene3D" id="1.20.1510.10">
    <property type="entry name" value="Cation efflux protein transmembrane domain"/>
    <property type="match status" value="1"/>
</dbReference>
<dbReference type="InterPro" id="IPR002524">
    <property type="entry name" value="Cation_efflux"/>
</dbReference>
<keyword evidence="4" id="KW-1003">Cell membrane</keyword>
<keyword evidence="5 9" id="KW-0812">Transmembrane</keyword>
<dbReference type="Pfam" id="PF01545">
    <property type="entry name" value="Cation_efflux"/>
    <property type="match status" value="1"/>
</dbReference>
<evidence type="ECO:0000256" key="4">
    <source>
        <dbReference type="ARBA" id="ARBA00022475"/>
    </source>
</evidence>
<evidence type="ECO:0000256" key="1">
    <source>
        <dbReference type="ARBA" id="ARBA00004651"/>
    </source>
</evidence>
<comment type="similarity">
    <text evidence="2">Belongs to the cation diffusion facilitator (CDF) transporter (TC 2.A.4) family.</text>
</comment>
<dbReference type="InterPro" id="IPR027469">
    <property type="entry name" value="Cation_efflux_TMD_sf"/>
</dbReference>
<dbReference type="InterPro" id="IPR050291">
    <property type="entry name" value="CDF_Transporter"/>
</dbReference>
<keyword evidence="7 9" id="KW-0472">Membrane</keyword>
<name>A0A7W6EC63_9HYPH</name>
<comment type="caution">
    <text evidence="12">The sequence shown here is derived from an EMBL/GenBank/DDBJ whole genome shotgun (WGS) entry which is preliminary data.</text>
</comment>
<dbReference type="PANTHER" id="PTHR43840:SF15">
    <property type="entry name" value="MITOCHONDRIAL METAL TRANSPORTER 1-RELATED"/>
    <property type="match status" value="1"/>
</dbReference>
<dbReference type="PANTHER" id="PTHR43840">
    <property type="entry name" value="MITOCHONDRIAL METAL TRANSPORTER 1-RELATED"/>
    <property type="match status" value="1"/>
</dbReference>
<feature type="transmembrane region" description="Helical" evidence="9">
    <location>
        <begin position="90"/>
        <end position="108"/>
    </location>
</feature>
<dbReference type="FunFam" id="3.30.70.1350:FF:000002">
    <property type="entry name" value="Ferrous-iron efflux pump FieF"/>
    <property type="match status" value="1"/>
</dbReference>
<dbReference type="InterPro" id="IPR036837">
    <property type="entry name" value="Cation_efflux_CTD_sf"/>
</dbReference>
<dbReference type="GO" id="GO:0005886">
    <property type="term" value="C:plasma membrane"/>
    <property type="evidence" value="ECO:0007669"/>
    <property type="project" value="UniProtKB-SubCell"/>
</dbReference>
<evidence type="ECO:0000256" key="8">
    <source>
        <dbReference type="ARBA" id="ARBA00068882"/>
    </source>
</evidence>
<dbReference type="NCBIfam" id="TIGR01297">
    <property type="entry name" value="CDF"/>
    <property type="match status" value="1"/>
</dbReference>
<dbReference type="GO" id="GO:0015086">
    <property type="term" value="F:cadmium ion transmembrane transporter activity"/>
    <property type="evidence" value="ECO:0007669"/>
    <property type="project" value="TreeGrafter"/>
</dbReference>
<protein>
    <recommendedName>
        <fullName evidence="8">Protein p34</fullName>
    </recommendedName>
</protein>
<comment type="subcellular location">
    <subcellularLocation>
        <location evidence="1">Cell membrane</location>
        <topology evidence="1">Multi-pass membrane protein</topology>
    </subcellularLocation>
</comment>
<organism evidence="12 13">
    <name type="scientific">Aureimonas pseudogalii</name>
    <dbReference type="NCBI Taxonomy" id="1744844"/>
    <lineage>
        <taxon>Bacteria</taxon>
        <taxon>Pseudomonadati</taxon>
        <taxon>Pseudomonadota</taxon>
        <taxon>Alphaproteobacteria</taxon>
        <taxon>Hyphomicrobiales</taxon>
        <taxon>Aurantimonadaceae</taxon>
        <taxon>Aureimonas</taxon>
    </lineage>
</organism>
<evidence type="ECO:0000256" key="7">
    <source>
        <dbReference type="ARBA" id="ARBA00023136"/>
    </source>
</evidence>
<feature type="transmembrane region" description="Helical" evidence="9">
    <location>
        <begin position="164"/>
        <end position="189"/>
    </location>
</feature>
<evidence type="ECO:0000256" key="6">
    <source>
        <dbReference type="ARBA" id="ARBA00022989"/>
    </source>
</evidence>
<evidence type="ECO:0000256" key="9">
    <source>
        <dbReference type="SAM" id="Phobius"/>
    </source>
</evidence>
<feature type="transmembrane region" description="Helical" evidence="9">
    <location>
        <begin position="120"/>
        <end position="144"/>
    </location>
</feature>
<keyword evidence="3" id="KW-0813">Transport</keyword>
<feature type="domain" description="Cation efflux protein cytoplasmic" evidence="11">
    <location>
        <begin position="222"/>
        <end position="299"/>
    </location>
</feature>
<evidence type="ECO:0000313" key="12">
    <source>
        <dbReference type="EMBL" id="MBB3998154.1"/>
    </source>
</evidence>
<proteinExistence type="inferred from homology"/>
<evidence type="ECO:0000256" key="2">
    <source>
        <dbReference type="ARBA" id="ARBA00008114"/>
    </source>
</evidence>
<dbReference type="Proteomes" id="UP000542776">
    <property type="component" value="Unassembled WGS sequence"/>
</dbReference>
<dbReference type="GO" id="GO:0015093">
    <property type="term" value="F:ferrous iron transmembrane transporter activity"/>
    <property type="evidence" value="ECO:0007669"/>
    <property type="project" value="TreeGrafter"/>
</dbReference>
<dbReference type="InterPro" id="IPR027470">
    <property type="entry name" value="Cation_efflux_CTD"/>
</dbReference>
<dbReference type="GO" id="GO:0015341">
    <property type="term" value="F:zinc efflux antiporter activity"/>
    <property type="evidence" value="ECO:0007669"/>
    <property type="project" value="TreeGrafter"/>
</dbReference>
<sequence length="310" mass="32620">MSMAAAAAFSVVEDPGRLVKRTAAMTIGVACAVLAIKYLAYMVTGSVALFSDALESIVNVVAGLVALWAVSVSYKPADSDHPFGHTKAEYFSAVIEGVLIVLAALLILREAWGAYLSPRAIEAPLLGIAINGVATAINLVWAQVLVRKGREHRSPALDADGRHIMADVVTSVGVLAGLAIAGATGWSILDPALAALVALNILREGWKVVASSLSGLMDRALDAQEEARVREIISKYGEGALEVHDVKTRIAGRAIFIEFHMVVASSMSVGAAHVICDRLEDALQAEFDGARVLIHVEPEAEAKQVGVPVI</sequence>
<evidence type="ECO:0000313" key="13">
    <source>
        <dbReference type="Proteomes" id="UP000542776"/>
    </source>
</evidence>
<evidence type="ECO:0000259" key="10">
    <source>
        <dbReference type="Pfam" id="PF01545"/>
    </source>
</evidence>